<evidence type="ECO:0000259" key="1">
    <source>
        <dbReference type="Pfam" id="PF24832"/>
    </source>
</evidence>
<dbReference type="Pfam" id="PF24832">
    <property type="entry name" value="DUF7716"/>
    <property type="match status" value="1"/>
</dbReference>
<evidence type="ECO:0000313" key="2">
    <source>
        <dbReference type="EMBL" id="NJP01252.1"/>
    </source>
</evidence>
<comment type="caution">
    <text evidence="2">The sequence shown here is derived from an EMBL/GenBank/DDBJ whole genome shotgun (WGS) entry which is preliminary data.</text>
</comment>
<dbReference type="EMBL" id="JAAVJI010000004">
    <property type="protein sequence ID" value="NJP01252.1"/>
    <property type="molecule type" value="Genomic_DNA"/>
</dbReference>
<proteinExistence type="predicted"/>
<keyword evidence="3" id="KW-1185">Reference proteome</keyword>
<dbReference type="InterPro" id="IPR056133">
    <property type="entry name" value="DUF7716"/>
</dbReference>
<reference evidence="2 3" key="1">
    <citation type="submission" date="2020-03" db="EMBL/GenBank/DDBJ databases">
        <authorList>
            <person name="Wang L."/>
            <person name="He N."/>
            <person name="Li Y."/>
            <person name="Fang Y."/>
            <person name="Zhang F."/>
        </authorList>
    </citation>
    <scope>NUCLEOTIDE SEQUENCE [LARGE SCALE GENOMIC DNA]</scope>
    <source>
        <strain evidence="3">hsmgli-8</strain>
    </source>
</reference>
<dbReference type="RefSeq" id="WP_168083814.1">
    <property type="nucleotide sequence ID" value="NZ_JAAVJI010000004.1"/>
</dbReference>
<sequence length="115" mass="13138">MKDIEARQPVVLAAILQALRSGEAFNDDYCLYAEAEIDVISPEVICYLDEYPEIVNDLEKYSDFVSDNKLDLLYHGEQFWDVVSLALSQKKNATVEELTAALNFYLENDNFMNMG</sequence>
<name>A0ABX0YG87_9PSED</name>
<accession>A0ABX0YG87</accession>
<protein>
    <recommendedName>
        <fullName evidence="1">DUF7716 domain-containing protein</fullName>
    </recommendedName>
</protein>
<gene>
    <name evidence="2" type="ORF">HBH25_10295</name>
</gene>
<feature type="domain" description="DUF7716" evidence="1">
    <location>
        <begin position="16"/>
        <end position="113"/>
    </location>
</feature>
<dbReference type="Proteomes" id="UP000746535">
    <property type="component" value="Unassembled WGS sequence"/>
</dbReference>
<evidence type="ECO:0000313" key="3">
    <source>
        <dbReference type="Proteomes" id="UP000746535"/>
    </source>
</evidence>
<organism evidence="2 3">
    <name type="scientific">Pseudomonas quercus</name>
    <dbReference type="NCBI Taxonomy" id="2722792"/>
    <lineage>
        <taxon>Bacteria</taxon>
        <taxon>Pseudomonadati</taxon>
        <taxon>Pseudomonadota</taxon>
        <taxon>Gammaproteobacteria</taxon>
        <taxon>Pseudomonadales</taxon>
        <taxon>Pseudomonadaceae</taxon>
        <taxon>Pseudomonas</taxon>
    </lineage>
</organism>